<sequence length="160" mass="17388">MSTNENRQKVFKIINDNPVCMLTVSGSKDALFSRPMTVVKTEDNGELWFFTSSTSAAVEEIGTESKVNLSFSAKSEWLSVHGSAVVITSEPKAREMWNQAVAAFFPEGPESPAVSLIRVRPEGAQYWDSPGGPVTMAVEWAKSRLSGTQINAGESNTVDL</sequence>
<evidence type="ECO:0000259" key="1">
    <source>
        <dbReference type="Pfam" id="PF16242"/>
    </source>
</evidence>
<dbReference type="PANTHER" id="PTHR34818:SF1">
    <property type="entry name" value="PROTEIN BLI-3"/>
    <property type="match status" value="1"/>
</dbReference>
<protein>
    <recommendedName>
        <fullName evidence="1">General stress protein FMN-binding split barrel domain-containing protein</fullName>
    </recommendedName>
</protein>
<dbReference type="Proteomes" id="UP000062833">
    <property type="component" value="Chromosome"/>
</dbReference>
<dbReference type="PANTHER" id="PTHR34818">
    <property type="entry name" value="PROTEIN BLI-3"/>
    <property type="match status" value="1"/>
</dbReference>
<reference evidence="3" key="1">
    <citation type="submission" date="2015-09" db="EMBL/GenBank/DDBJ databases">
        <title>Complete genome of Arthrobacter alpinus strain R3.8.</title>
        <authorList>
            <person name="See-Too W.S."/>
            <person name="Chan K.G."/>
        </authorList>
    </citation>
    <scope>NUCLEOTIDE SEQUENCE [LARGE SCALE GENOMIC DNA]</scope>
    <source>
        <strain evidence="3">R3.8</strain>
    </source>
</reference>
<keyword evidence="3" id="KW-1185">Reference proteome</keyword>
<feature type="domain" description="General stress protein FMN-binding split barrel" evidence="1">
    <location>
        <begin position="6"/>
        <end position="150"/>
    </location>
</feature>
<proteinExistence type="predicted"/>
<evidence type="ECO:0000313" key="3">
    <source>
        <dbReference type="Proteomes" id="UP000062833"/>
    </source>
</evidence>
<gene>
    <name evidence="2" type="ORF">AOC05_18055</name>
</gene>
<dbReference type="EMBL" id="CP012677">
    <property type="protein sequence ID" value="ALE93788.1"/>
    <property type="molecule type" value="Genomic_DNA"/>
</dbReference>
<accession>A0A0M4RS38</accession>
<organism evidence="2 3">
    <name type="scientific">Arthrobacter alpinus</name>
    <dbReference type="NCBI Taxonomy" id="656366"/>
    <lineage>
        <taxon>Bacteria</taxon>
        <taxon>Bacillati</taxon>
        <taxon>Actinomycetota</taxon>
        <taxon>Actinomycetes</taxon>
        <taxon>Micrococcales</taxon>
        <taxon>Micrococcaceae</taxon>
        <taxon>Arthrobacter</taxon>
    </lineage>
</organism>
<dbReference type="KEGG" id="aaq:AOC05_18055"/>
<name>A0A0M4RS38_9MICC</name>
<dbReference type="InterPro" id="IPR012349">
    <property type="entry name" value="Split_barrel_FMN-bd"/>
</dbReference>
<dbReference type="SUPFAM" id="SSF50475">
    <property type="entry name" value="FMN-binding split barrel"/>
    <property type="match status" value="1"/>
</dbReference>
<dbReference type="InterPro" id="IPR038725">
    <property type="entry name" value="YdaG_split_barrel_FMN-bd"/>
</dbReference>
<evidence type="ECO:0000313" key="2">
    <source>
        <dbReference type="EMBL" id="ALE93788.1"/>
    </source>
</evidence>
<dbReference type="PATRIC" id="fig|656366.3.peg.3893"/>
<dbReference type="Gene3D" id="2.30.110.10">
    <property type="entry name" value="Electron Transport, Fmn-binding Protein, Chain A"/>
    <property type="match status" value="1"/>
</dbReference>
<dbReference type="AlphaFoldDB" id="A0A0M4RS38"/>
<dbReference type="RefSeq" id="WP_062009003.1">
    <property type="nucleotide sequence ID" value="NZ_CP012677.1"/>
</dbReference>
<dbReference type="Pfam" id="PF16242">
    <property type="entry name" value="Pyrid_ox_like"/>
    <property type="match status" value="1"/>
</dbReference>
<dbReference type="InterPro" id="IPR052917">
    <property type="entry name" value="Stress-Dev_Protein"/>
</dbReference>